<feature type="transmembrane region" description="Helical" evidence="6">
    <location>
        <begin position="74"/>
        <end position="91"/>
    </location>
</feature>
<dbReference type="PANTHER" id="PTHR22911:SF6">
    <property type="entry name" value="SOLUTE CARRIER FAMILY 35 MEMBER G1"/>
    <property type="match status" value="1"/>
</dbReference>
<dbReference type="EMBL" id="JBHTMU010000001">
    <property type="protein sequence ID" value="MFD1340957.1"/>
    <property type="molecule type" value="Genomic_DNA"/>
</dbReference>
<evidence type="ECO:0000256" key="3">
    <source>
        <dbReference type="ARBA" id="ARBA00022692"/>
    </source>
</evidence>
<name>A0ABW3ZDS0_9RHOB</name>
<evidence type="ECO:0000313" key="9">
    <source>
        <dbReference type="Proteomes" id="UP001597135"/>
    </source>
</evidence>
<feature type="domain" description="EamA" evidence="7">
    <location>
        <begin position="6"/>
        <end position="138"/>
    </location>
</feature>
<protein>
    <submittedName>
        <fullName evidence="8">DMT family transporter</fullName>
    </submittedName>
</protein>
<organism evidence="8 9">
    <name type="scientific">Litorisediminicola beolgyonensis</name>
    <dbReference type="NCBI Taxonomy" id="1173614"/>
    <lineage>
        <taxon>Bacteria</taxon>
        <taxon>Pseudomonadati</taxon>
        <taxon>Pseudomonadota</taxon>
        <taxon>Alphaproteobacteria</taxon>
        <taxon>Rhodobacterales</taxon>
        <taxon>Paracoccaceae</taxon>
        <taxon>Litorisediminicola</taxon>
    </lineage>
</organism>
<feature type="transmembrane region" description="Helical" evidence="6">
    <location>
        <begin position="123"/>
        <end position="141"/>
    </location>
</feature>
<gene>
    <name evidence="8" type="ORF">ACFQ4E_00825</name>
</gene>
<keyword evidence="4 6" id="KW-1133">Transmembrane helix</keyword>
<dbReference type="InterPro" id="IPR000620">
    <property type="entry name" value="EamA_dom"/>
</dbReference>
<feature type="transmembrane region" description="Helical" evidence="6">
    <location>
        <begin position="234"/>
        <end position="254"/>
    </location>
</feature>
<feature type="domain" description="EamA" evidence="7">
    <location>
        <begin position="147"/>
        <end position="277"/>
    </location>
</feature>
<keyword evidence="3 6" id="KW-0812">Transmembrane</keyword>
<proteinExistence type="inferred from homology"/>
<feature type="transmembrane region" description="Helical" evidence="6">
    <location>
        <begin position="206"/>
        <end position="227"/>
    </location>
</feature>
<evidence type="ECO:0000256" key="2">
    <source>
        <dbReference type="ARBA" id="ARBA00009853"/>
    </source>
</evidence>
<sequence>MSGNARGALLALLSFGLYALHDVIVKALGATYSPFQIVFFSVLFGFPLVTLLLIRDAEPGTLRPVHPWWTLTRTLAAVATAGSAFYAFSTLPLSQTYAILFASPLIITVLSVPILGETVRLRRWLAVAAGMIGVLVVLRPGATELQLGHLAALVASFGSALAAIIVRRIGQDERPVVLVLYPMLTNLVVMAAILPFVYIPMSAGDLGLTAAIAALAFAASMVVIAAYKAGEAVVVAPMQYSQILWATFYGALLFDELPSLTTLAGVAIIVTSGIYIVLREGGQSATSKTPVLESRSRLDDGLSPRVSTLLRLFRKQPPDAP</sequence>
<dbReference type="PANTHER" id="PTHR22911">
    <property type="entry name" value="ACYL-MALONYL CONDENSING ENZYME-RELATED"/>
    <property type="match status" value="1"/>
</dbReference>
<feature type="transmembrane region" description="Helical" evidence="6">
    <location>
        <begin position="147"/>
        <end position="166"/>
    </location>
</feature>
<comment type="subcellular location">
    <subcellularLocation>
        <location evidence="1">Membrane</location>
        <topology evidence="1">Multi-pass membrane protein</topology>
    </subcellularLocation>
</comment>
<evidence type="ECO:0000256" key="4">
    <source>
        <dbReference type="ARBA" id="ARBA00022989"/>
    </source>
</evidence>
<dbReference type="Proteomes" id="UP001597135">
    <property type="component" value="Unassembled WGS sequence"/>
</dbReference>
<evidence type="ECO:0000313" key="8">
    <source>
        <dbReference type="EMBL" id="MFD1340957.1"/>
    </source>
</evidence>
<feature type="transmembrane region" description="Helical" evidence="6">
    <location>
        <begin position="97"/>
        <end position="116"/>
    </location>
</feature>
<feature type="transmembrane region" description="Helical" evidence="6">
    <location>
        <begin position="260"/>
        <end position="278"/>
    </location>
</feature>
<dbReference type="SUPFAM" id="SSF103481">
    <property type="entry name" value="Multidrug resistance efflux transporter EmrE"/>
    <property type="match status" value="2"/>
</dbReference>
<comment type="similarity">
    <text evidence="2">Belongs to the drug/metabolite transporter (DMT) superfamily. 10 TMS drug/metabolite exporter (DME) (TC 2.A.7.3) family.</text>
</comment>
<accession>A0ABW3ZDS0</accession>
<dbReference type="Pfam" id="PF00892">
    <property type="entry name" value="EamA"/>
    <property type="match status" value="2"/>
</dbReference>
<feature type="transmembrane region" description="Helical" evidence="6">
    <location>
        <begin position="37"/>
        <end position="54"/>
    </location>
</feature>
<evidence type="ECO:0000259" key="7">
    <source>
        <dbReference type="Pfam" id="PF00892"/>
    </source>
</evidence>
<keyword evidence="5 6" id="KW-0472">Membrane</keyword>
<evidence type="ECO:0000256" key="5">
    <source>
        <dbReference type="ARBA" id="ARBA00023136"/>
    </source>
</evidence>
<evidence type="ECO:0000256" key="1">
    <source>
        <dbReference type="ARBA" id="ARBA00004141"/>
    </source>
</evidence>
<keyword evidence="9" id="KW-1185">Reference proteome</keyword>
<evidence type="ECO:0000256" key="6">
    <source>
        <dbReference type="SAM" id="Phobius"/>
    </source>
</evidence>
<feature type="transmembrane region" description="Helical" evidence="6">
    <location>
        <begin position="178"/>
        <end position="200"/>
    </location>
</feature>
<reference evidence="9" key="1">
    <citation type="journal article" date="2019" name="Int. J. Syst. Evol. Microbiol.">
        <title>The Global Catalogue of Microorganisms (GCM) 10K type strain sequencing project: providing services to taxonomists for standard genome sequencing and annotation.</title>
        <authorList>
            <consortium name="The Broad Institute Genomics Platform"/>
            <consortium name="The Broad Institute Genome Sequencing Center for Infectious Disease"/>
            <person name="Wu L."/>
            <person name="Ma J."/>
        </authorList>
    </citation>
    <scope>NUCLEOTIDE SEQUENCE [LARGE SCALE GENOMIC DNA]</scope>
    <source>
        <strain evidence="9">CCUG 62953</strain>
    </source>
</reference>
<dbReference type="Gene3D" id="1.10.3730.20">
    <property type="match status" value="1"/>
</dbReference>
<dbReference type="InterPro" id="IPR037185">
    <property type="entry name" value="EmrE-like"/>
</dbReference>
<comment type="caution">
    <text evidence="8">The sequence shown here is derived from an EMBL/GenBank/DDBJ whole genome shotgun (WGS) entry which is preliminary data.</text>
</comment>
<dbReference type="RefSeq" id="WP_386801015.1">
    <property type="nucleotide sequence ID" value="NZ_JBHTMU010000001.1"/>
</dbReference>